<gene>
    <name evidence="7" type="ORF">RI129_003144</name>
</gene>
<evidence type="ECO:0000256" key="2">
    <source>
        <dbReference type="ARBA" id="ARBA00022980"/>
    </source>
</evidence>
<evidence type="ECO:0000256" key="4">
    <source>
        <dbReference type="ARBA" id="ARBA00035194"/>
    </source>
</evidence>
<proteinExistence type="inferred from homology"/>
<dbReference type="GO" id="GO:1990904">
    <property type="term" value="C:ribonucleoprotein complex"/>
    <property type="evidence" value="ECO:0007669"/>
    <property type="project" value="UniProtKB-KW"/>
</dbReference>
<dbReference type="GO" id="GO:0005840">
    <property type="term" value="C:ribosome"/>
    <property type="evidence" value="ECO:0007669"/>
    <property type="project" value="UniProtKB-KW"/>
</dbReference>
<organism evidence="7 8">
    <name type="scientific">Pyrocoelia pectoralis</name>
    <dbReference type="NCBI Taxonomy" id="417401"/>
    <lineage>
        <taxon>Eukaryota</taxon>
        <taxon>Metazoa</taxon>
        <taxon>Ecdysozoa</taxon>
        <taxon>Arthropoda</taxon>
        <taxon>Hexapoda</taxon>
        <taxon>Insecta</taxon>
        <taxon>Pterygota</taxon>
        <taxon>Neoptera</taxon>
        <taxon>Endopterygota</taxon>
        <taxon>Coleoptera</taxon>
        <taxon>Polyphaga</taxon>
        <taxon>Elateriformia</taxon>
        <taxon>Elateroidea</taxon>
        <taxon>Lampyridae</taxon>
        <taxon>Lampyrinae</taxon>
        <taxon>Pyrocoelia</taxon>
    </lineage>
</organism>
<dbReference type="InterPro" id="IPR020070">
    <property type="entry name" value="Ribosomal_bL9_N"/>
</dbReference>
<comment type="similarity">
    <text evidence="1">Belongs to the bacterial ribosomal protein bL9 family.</text>
</comment>
<dbReference type="SUPFAM" id="SSF55658">
    <property type="entry name" value="L9 N-domain-like"/>
    <property type="match status" value="1"/>
</dbReference>
<dbReference type="Gene3D" id="3.40.5.10">
    <property type="entry name" value="Ribosomal protein L9, N-terminal domain"/>
    <property type="match status" value="1"/>
</dbReference>
<keyword evidence="8" id="KW-1185">Reference proteome</keyword>
<dbReference type="EMBL" id="JAVRBK010000002">
    <property type="protein sequence ID" value="KAK5648252.1"/>
    <property type="molecule type" value="Genomic_DNA"/>
</dbReference>
<evidence type="ECO:0000256" key="3">
    <source>
        <dbReference type="ARBA" id="ARBA00023274"/>
    </source>
</evidence>
<dbReference type="InterPro" id="IPR009027">
    <property type="entry name" value="Ribosomal_bL9/RNase_H1_N"/>
</dbReference>
<dbReference type="AlphaFoldDB" id="A0AAN7VHL8"/>
<protein>
    <recommendedName>
        <fullName evidence="4">Large ribosomal subunit protein bL9m</fullName>
    </recommendedName>
    <alternativeName>
        <fullName evidence="5">39S ribosomal protein L9, mitochondrial</fullName>
    </alternativeName>
</protein>
<evidence type="ECO:0000259" key="6">
    <source>
        <dbReference type="Pfam" id="PF01281"/>
    </source>
</evidence>
<sequence>MLQHCTKINSLVQQLGNLLLKPEAVLHQQLRTTFILKRKHAAPLHKKGMPLKRLRAKHYIYELVKDTDKEAKPNLDLILTQFVEGLGNPGDRVSVKNKIAYDKLLLPGLAVYATPEYVELYKDYKKGADEVAHSSPYVVQTARELSKKVLSVVMSMENPWTIQPWHIKASFRKCGYVVPAEAITLPDKPIEGPNLDLENKEFFITVTINNLEKANVRCRIHHWTTDIAARLPHVHEFWKDNTGPVFTEDTNVQSPQKEM</sequence>
<name>A0AAN7VHL8_9COLE</name>
<reference evidence="7 8" key="1">
    <citation type="journal article" date="2024" name="Insects">
        <title>An Improved Chromosome-Level Genome Assembly of the Firefly Pyrocoelia pectoralis.</title>
        <authorList>
            <person name="Fu X."/>
            <person name="Meyer-Rochow V.B."/>
            <person name="Ballantyne L."/>
            <person name="Zhu X."/>
        </authorList>
    </citation>
    <scope>NUCLEOTIDE SEQUENCE [LARGE SCALE GENOMIC DNA]</scope>
    <source>
        <strain evidence="7">XCY_ONT2</strain>
    </source>
</reference>
<dbReference type="GO" id="GO:0003735">
    <property type="term" value="F:structural constituent of ribosome"/>
    <property type="evidence" value="ECO:0007669"/>
    <property type="project" value="InterPro"/>
</dbReference>
<evidence type="ECO:0000313" key="7">
    <source>
        <dbReference type="EMBL" id="KAK5648252.1"/>
    </source>
</evidence>
<evidence type="ECO:0000313" key="8">
    <source>
        <dbReference type="Proteomes" id="UP001329430"/>
    </source>
</evidence>
<comment type="caution">
    <text evidence="7">The sequence shown here is derived from an EMBL/GenBank/DDBJ whole genome shotgun (WGS) entry which is preliminary data.</text>
</comment>
<evidence type="ECO:0000256" key="1">
    <source>
        <dbReference type="ARBA" id="ARBA00010605"/>
    </source>
</evidence>
<dbReference type="InterPro" id="IPR036935">
    <property type="entry name" value="Ribosomal_bL9_N_sf"/>
</dbReference>
<dbReference type="InterPro" id="IPR000244">
    <property type="entry name" value="Ribosomal_bL9"/>
</dbReference>
<feature type="domain" description="Ribosomal protein L9" evidence="6">
    <location>
        <begin position="76"/>
        <end position="119"/>
    </location>
</feature>
<evidence type="ECO:0000256" key="5">
    <source>
        <dbReference type="ARBA" id="ARBA00035381"/>
    </source>
</evidence>
<dbReference type="Pfam" id="PF01281">
    <property type="entry name" value="Ribosomal_L9_N"/>
    <property type="match status" value="1"/>
</dbReference>
<keyword evidence="2" id="KW-0689">Ribosomal protein</keyword>
<dbReference type="Proteomes" id="UP001329430">
    <property type="component" value="Chromosome 2"/>
</dbReference>
<dbReference type="GO" id="GO:0006412">
    <property type="term" value="P:translation"/>
    <property type="evidence" value="ECO:0007669"/>
    <property type="project" value="InterPro"/>
</dbReference>
<accession>A0AAN7VHL8</accession>
<dbReference type="PANTHER" id="PTHR21368">
    <property type="entry name" value="50S RIBOSOMAL PROTEIN L9"/>
    <property type="match status" value="1"/>
</dbReference>
<keyword evidence="3" id="KW-0687">Ribonucleoprotein</keyword>